<organism evidence="3 4">
    <name type="scientific">Candidatus Accumulibacter aalborgensis</name>
    <dbReference type="NCBI Taxonomy" id="1860102"/>
    <lineage>
        <taxon>Bacteria</taxon>
        <taxon>Pseudomonadati</taxon>
        <taxon>Pseudomonadota</taxon>
        <taxon>Betaproteobacteria</taxon>
        <taxon>Candidatus Accumulibacter</taxon>
    </lineage>
</organism>
<feature type="chain" id="PRO_5008381517" description="Ice-binding protein C-terminal domain-containing protein" evidence="1">
    <location>
        <begin position="24"/>
        <end position="217"/>
    </location>
</feature>
<dbReference type="Pfam" id="PF07589">
    <property type="entry name" value="PEP-CTERM"/>
    <property type="match status" value="1"/>
</dbReference>
<accession>A0A1A8XKX5</accession>
<dbReference type="AlphaFoldDB" id="A0A1A8XKX5"/>
<evidence type="ECO:0000313" key="4">
    <source>
        <dbReference type="Proteomes" id="UP000199169"/>
    </source>
</evidence>
<feature type="domain" description="Ice-binding protein C-terminal" evidence="2">
    <location>
        <begin position="193"/>
        <end position="214"/>
    </location>
</feature>
<reference evidence="3 4" key="1">
    <citation type="submission" date="2016-06" db="EMBL/GenBank/DDBJ databases">
        <authorList>
            <person name="Kjaerup R.B."/>
            <person name="Dalgaard T.S."/>
            <person name="Juul-Madsen H.R."/>
        </authorList>
    </citation>
    <scope>NUCLEOTIDE SEQUENCE [LARGE SCALE GENOMIC DNA]</scope>
    <source>
        <strain evidence="3">3</strain>
    </source>
</reference>
<dbReference type="NCBIfam" id="TIGR02595">
    <property type="entry name" value="PEP_CTERM"/>
    <property type="match status" value="1"/>
</dbReference>
<dbReference type="Proteomes" id="UP000199169">
    <property type="component" value="Unassembled WGS sequence"/>
</dbReference>
<keyword evidence="1" id="KW-0732">Signal</keyword>
<protein>
    <recommendedName>
        <fullName evidence="2">Ice-binding protein C-terminal domain-containing protein</fullName>
    </recommendedName>
</protein>
<sequence>MKLNRLCTALLTAGLVYSAPSLSAIVSLDFEGLANNTPVGNFYSGIGVVFSPATLALIDADAGGSGNFANEPSPNTIMFFLDANNAVLDYAAGFQTGFSFYYTSSTAATVNVYDAVGGAAGGGNVIASINLAAQFTDNCVGDPTGAFCNFTPIGVAFGGTAYSIDFGGTANQTGYDNITFGADIPCSGTSNCIPEPASLALFGLGLAGLGFGRRKRT</sequence>
<evidence type="ECO:0000259" key="2">
    <source>
        <dbReference type="Pfam" id="PF07589"/>
    </source>
</evidence>
<evidence type="ECO:0000313" key="3">
    <source>
        <dbReference type="EMBL" id="SBT05331.1"/>
    </source>
</evidence>
<keyword evidence="4" id="KW-1185">Reference proteome</keyword>
<dbReference type="RefSeq" id="WP_186406488.1">
    <property type="nucleotide sequence ID" value="NZ_FLQX01000095.1"/>
</dbReference>
<feature type="signal peptide" evidence="1">
    <location>
        <begin position="1"/>
        <end position="23"/>
    </location>
</feature>
<proteinExistence type="predicted"/>
<dbReference type="InterPro" id="IPR013424">
    <property type="entry name" value="Ice-binding_C"/>
</dbReference>
<gene>
    <name evidence="3" type="ORF">ACCAA_200087</name>
</gene>
<dbReference type="EMBL" id="FLQX01000095">
    <property type="protein sequence ID" value="SBT05331.1"/>
    <property type="molecule type" value="Genomic_DNA"/>
</dbReference>
<evidence type="ECO:0000256" key="1">
    <source>
        <dbReference type="SAM" id="SignalP"/>
    </source>
</evidence>
<name>A0A1A8XKX5_9PROT</name>